<organism evidence="1 2">
    <name type="scientific">Streptomyces doudnae</name>
    <dbReference type="NCBI Taxonomy" id="3075536"/>
    <lineage>
        <taxon>Bacteria</taxon>
        <taxon>Bacillati</taxon>
        <taxon>Actinomycetota</taxon>
        <taxon>Actinomycetes</taxon>
        <taxon>Kitasatosporales</taxon>
        <taxon>Streptomycetaceae</taxon>
        <taxon>Streptomyces</taxon>
    </lineage>
</organism>
<name>A0ABD5F1I8_9ACTN</name>
<gene>
    <name evidence="1" type="ORF">RM877_39215</name>
</gene>
<keyword evidence="2" id="KW-1185">Reference proteome</keyword>
<feature type="non-terminal residue" evidence="1">
    <location>
        <position position="188"/>
    </location>
</feature>
<dbReference type="Proteomes" id="UP001183535">
    <property type="component" value="Unassembled WGS sequence"/>
</dbReference>
<reference evidence="2" key="1">
    <citation type="submission" date="2023-07" db="EMBL/GenBank/DDBJ databases">
        <title>30 novel species of actinomycetes from the DSMZ collection.</title>
        <authorList>
            <person name="Nouioui I."/>
        </authorList>
    </citation>
    <scope>NUCLEOTIDE SEQUENCE [LARGE SCALE GENOMIC DNA]</scope>
    <source>
        <strain evidence="2">DSM 41981</strain>
    </source>
</reference>
<feature type="non-terminal residue" evidence="1">
    <location>
        <position position="1"/>
    </location>
</feature>
<proteinExistence type="predicted"/>
<accession>A0ABD5F1I8</accession>
<dbReference type="EMBL" id="JAVRES010000128">
    <property type="protein sequence ID" value="MDT0440676.1"/>
    <property type="molecule type" value="Genomic_DNA"/>
</dbReference>
<evidence type="ECO:0000313" key="1">
    <source>
        <dbReference type="EMBL" id="MDT0440676.1"/>
    </source>
</evidence>
<dbReference type="Gene3D" id="3.40.50.12580">
    <property type="match status" value="1"/>
</dbReference>
<protein>
    <submittedName>
        <fullName evidence="1">Uncharacterized protein</fullName>
    </submittedName>
</protein>
<evidence type="ECO:0000313" key="2">
    <source>
        <dbReference type="Proteomes" id="UP001183535"/>
    </source>
</evidence>
<dbReference type="AlphaFoldDB" id="A0ABD5F1I8"/>
<dbReference type="InterPro" id="IPR043148">
    <property type="entry name" value="TagF_C"/>
</dbReference>
<comment type="caution">
    <text evidence="1">The sequence shown here is derived from an EMBL/GenBank/DDBJ whole genome shotgun (WGS) entry which is preliminary data.</text>
</comment>
<sequence length="188" mass="20621">VLYAPTWEGWDDNPGNTSLLLAGENIVRRLITAAEPVRIIYKPHPFTGIRSARAKAVDARIRGMLGKAATERAAEPRWAKEAERTAAARSAAKAELVRIDARLAELAALGHSGGDDAEESRVSLADPAREAEVARLRAEWNDAYWRSFGWWEHRTVTGAQPKLYDCFNESDAMVSDISSVVSDFIASG</sequence>